<dbReference type="PANTHER" id="PTHR35936">
    <property type="entry name" value="MEMBRANE-BOUND LYTIC MUREIN TRANSGLYCOSYLASE F"/>
    <property type="match status" value="1"/>
</dbReference>
<keyword evidence="4" id="KW-1185">Reference proteome</keyword>
<protein>
    <submittedName>
        <fullName evidence="3">Ectoine/hydroxyectoine ABC transporter substrate-binding protein EhuB</fullName>
    </submittedName>
</protein>
<dbReference type="NCBIfam" id="TIGR02995">
    <property type="entry name" value="ectoine_ehuB"/>
    <property type="match status" value="1"/>
</dbReference>
<dbReference type="Pfam" id="PF00497">
    <property type="entry name" value="SBP_bac_3"/>
    <property type="match status" value="1"/>
</dbReference>
<dbReference type="SMART" id="SM00062">
    <property type="entry name" value="PBPb"/>
    <property type="match status" value="1"/>
</dbReference>
<proteinExistence type="predicted"/>
<evidence type="ECO:0000256" key="1">
    <source>
        <dbReference type="ARBA" id="ARBA00022729"/>
    </source>
</evidence>
<feature type="domain" description="Solute-binding protein family 3/N-terminal" evidence="2">
    <location>
        <begin position="59"/>
        <end position="284"/>
    </location>
</feature>
<evidence type="ECO:0000313" key="3">
    <source>
        <dbReference type="EMBL" id="GAA1232420.1"/>
    </source>
</evidence>
<reference evidence="3 4" key="1">
    <citation type="journal article" date="2019" name="Int. J. Syst. Evol. Microbiol.">
        <title>The Global Catalogue of Microorganisms (GCM) 10K type strain sequencing project: providing services to taxonomists for standard genome sequencing and annotation.</title>
        <authorList>
            <consortium name="The Broad Institute Genomics Platform"/>
            <consortium name="The Broad Institute Genome Sequencing Center for Infectious Disease"/>
            <person name="Wu L."/>
            <person name="Ma J."/>
        </authorList>
    </citation>
    <scope>NUCLEOTIDE SEQUENCE [LARGE SCALE GENOMIC DNA]</scope>
    <source>
        <strain evidence="3 4">JCM 13023</strain>
    </source>
</reference>
<keyword evidence="1" id="KW-0732">Signal</keyword>
<comment type="caution">
    <text evidence="3">The sequence shown here is derived from an EMBL/GenBank/DDBJ whole genome shotgun (WGS) entry which is preliminary data.</text>
</comment>
<dbReference type="Proteomes" id="UP001500653">
    <property type="component" value="Unassembled WGS sequence"/>
</dbReference>
<evidence type="ECO:0000313" key="4">
    <source>
        <dbReference type="Proteomes" id="UP001500653"/>
    </source>
</evidence>
<evidence type="ECO:0000259" key="2">
    <source>
        <dbReference type="SMART" id="SM00062"/>
    </source>
</evidence>
<dbReference type="PROSITE" id="PS51257">
    <property type="entry name" value="PROKAR_LIPOPROTEIN"/>
    <property type="match status" value="1"/>
</dbReference>
<dbReference type="SUPFAM" id="SSF53850">
    <property type="entry name" value="Periplasmic binding protein-like II"/>
    <property type="match status" value="1"/>
</dbReference>
<accession>A0ABN1W6H1</accession>
<dbReference type="PANTHER" id="PTHR35936:SF17">
    <property type="entry name" value="ARGININE-BINDING EXTRACELLULAR PROTEIN ARTP"/>
    <property type="match status" value="1"/>
</dbReference>
<dbReference type="InterPro" id="IPR014337">
    <property type="entry name" value="Ectoine_EhuB"/>
</dbReference>
<dbReference type="RefSeq" id="WP_253863769.1">
    <property type="nucleotide sequence ID" value="NZ_BAAALN010000005.1"/>
</dbReference>
<dbReference type="Gene3D" id="3.40.190.10">
    <property type="entry name" value="Periplasmic binding protein-like II"/>
    <property type="match status" value="2"/>
</dbReference>
<sequence>MSEPKLNRFSRRTMLRHSATGLAAVGGGLLLGACETTNPDTGQSEDGQSLQQRVDAGQALRLAVANEAPYTVLKANGDLTGAEPDVAKAVLERMGIDNIKGVQADYKSMILGLNARRWDMVTAGLFMNKSRCAKVQYTSPVLVSTESFAVPTGNPKGLTTVDDLKNKDVKVAVLESSFELKTAKSLGVEEAKLSTYPLGPDALQGMKDGRVDAILLPTLSLEKLKEQKGGFEITEPLESFPTTGSGAAFRPGDEEFFNKYNDELKKFKETDEFDKLMDKWGFSADATRKATTEELCTNEG</sequence>
<gene>
    <name evidence="3" type="primary">ehuB</name>
    <name evidence="3" type="ORF">GCM10009676_14530</name>
</gene>
<name>A0ABN1W6H1_9PSEU</name>
<dbReference type="EMBL" id="BAAALN010000005">
    <property type="protein sequence ID" value="GAA1232420.1"/>
    <property type="molecule type" value="Genomic_DNA"/>
</dbReference>
<organism evidence="3 4">
    <name type="scientific">Prauserella halophila</name>
    <dbReference type="NCBI Taxonomy" id="185641"/>
    <lineage>
        <taxon>Bacteria</taxon>
        <taxon>Bacillati</taxon>
        <taxon>Actinomycetota</taxon>
        <taxon>Actinomycetes</taxon>
        <taxon>Pseudonocardiales</taxon>
        <taxon>Pseudonocardiaceae</taxon>
        <taxon>Prauserella</taxon>
    </lineage>
</organism>
<dbReference type="InterPro" id="IPR001638">
    <property type="entry name" value="Solute-binding_3/MltF_N"/>
</dbReference>